<accession>A0A183AHF5</accession>
<protein>
    <submittedName>
        <fullName evidence="10">SH3 domain-containing protein</fullName>
    </submittedName>
</protein>
<keyword evidence="9" id="KW-1185">Reference proteome</keyword>
<evidence type="ECO:0000313" key="9">
    <source>
        <dbReference type="Proteomes" id="UP000272942"/>
    </source>
</evidence>
<dbReference type="InterPro" id="IPR001452">
    <property type="entry name" value="SH3_domain"/>
</dbReference>
<organism evidence="10">
    <name type="scientific">Echinostoma caproni</name>
    <dbReference type="NCBI Taxonomy" id="27848"/>
    <lineage>
        <taxon>Eukaryota</taxon>
        <taxon>Metazoa</taxon>
        <taxon>Spiralia</taxon>
        <taxon>Lophotrochozoa</taxon>
        <taxon>Platyhelminthes</taxon>
        <taxon>Trematoda</taxon>
        <taxon>Digenea</taxon>
        <taxon>Plagiorchiida</taxon>
        <taxon>Echinostomata</taxon>
        <taxon>Echinostomatoidea</taxon>
        <taxon>Echinostomatidae</taxon>
        <taxon>Echinostoma</taxon>
    </lineage>
</organism>
<dbReference type="SUPFAM" id="SSF50044">
    <property type="entry name" value="SH3-domain"/>
    <property type="match status" value="1"/>
</dbReference>
<dbReference type="InterPro" id="IPR050384">
    <property type="entry name" value="Endophilin_SH3RF"/>
</dbReference>
<feature type="domain" description="SH3" evidence="7">
    <location>
        <begin position="136"/>
        <end position="245"/>
    </location>
</feature>
<keyword evidence="4" id="KW-0472">Membrane</keyword>
<dbReference type="EMBL" id="UZAN01043389">
    <property type="protein sequence ID" value="VDP78264.1"/>
    <property type="molecule type" value="Genomic_DNA"/>
</dbReference>
<evidence type="ECO:0000259" key="7">
    <source>
        <dbReference type="PROSITE" id="PS50002"/>
    </source>
</evidence>
<dbReference type="PROSITE" id="PS50002">
    <property type="entry name" value="SH3"/>
    <property type="match status" value="1"/>
</dbReference>
<reference evidence="8 9" key="2">
    <citation type="submission" date="2018-11" db="EMBL/GenBank/DDBJ databases">
        <authorList>
            <consortium name="Pathogen Informatics"/>
        </authorList>
    </citation>
    <scope>NUCLEOTIDE SEQUENCE [LARGE SCALE GENOMIC DNA]</scope>
    <source>
        <strain evidence="8 9">Egypt</strain>
    </source>
</reference>
<dbReference type="Proteomes" id="UP000272942">
    <property type="component" value="Unassembled WGS sequence"/>
</dbReference>
<keyword evidence="3" id="KW-0175">Coiled coil</keyword>
<name>A0A183AHF5_9TREM</name>
<feature type="region of interest" description="Disordered" evidence="6">
    <location>
        <begin position="84"/>
        <end position="131"/>
    </location>
</feature>
<feature type="compositionally biased region" description="Basic and acidic residues" evidence="6">
    <location>
        <begin position="297"/>
        <end position="316"/>
    </location>
</feature>
<evidence type="ECO:0000256" key="1">
    <source>
        <dbReference type="ARBA" id="ARBA00004170"/>
    </source>
</evidence>
<dbReference type="PANTHER" id="PTHR14167">
    <property type="entry name" value="SH3 DOMAIN-CONTAINING"/>
    <property type="match status" value="1"/>
</dbReference>
<evidence type="ECO:0000313" key="8">
    <source>
        <dbReference type="EMBL" id="VDP78264.1"/>
    </source>
</evidence>
<gene>
    <name evidence="8" type="ORF">ECPE_LOCUS6390</name>
</gene>
<evidence type="ECO:0000256" key="6">
    <source>
        <dbReference type="SAM" id="MobiDB-lite"/>
    </source>
</evidence>
<feature type="region of interest" description="Disordered" evidence="6">
    <location>
        <begin position="168"/>
        <end position="189"/>
    </location>
</feature>
<evidence type="ECO:0000256" key="5">
    <source>
        <dbReference type="PROSITE-ProRule" id="PRU00192"/>
    </source>
</evidence>
<comment type="subcellular location">
    <subcellularLocation>
        <location evidence="1">Membrane</location>
        <topology evidence="1">Peripheral membrane protein</topology>
    </subcellularLocation>
</comment>
<feature type="region of interest" description="Disordered" evidence="6">
    <location>
        <begin position="264"/>
        <end position="321"/>
    </location>
</feature>
<evidence type="ECO:0000256" key="3">
    <source>
        <dbReference type="ARBA" id="ARBA00023054"/>
    </source>
</evidence>
<dbReference type="AlphaFoldDB" id="A0A183AHF5"/>
<evidence type="ECO:0000313" key="10">
    <source>
        <dbReference type="WBParaSite" id="ECPE_0000640301-mRNA-1"/>
    </source>
</evidence>
<feature type="compositionally biased region" description="Basic and acidic residues" evidence="6">
    <location>
        <begin position="272"/>
        <end position="281"/>
    </location>
</feature>
<keyword evidence="2 5" id="KW-0728">SH3 domain</keyword>
<dbReference type="WBParaSite" id="ECPE_0000640301-mRNA-1">
    <property type="protein sequence ID" value="ECPE_0000640301-mRNA-1"/>
    <property type="gene ID" value="ECPE_0000640301"/>
</dbReference>
<dbReference type="Gene3D" id="2.30.30.40">
    <property type="entry name" value="SH3 Domains"/>
    <property type="match status" value="1"/>
</dbReference>
<sequence length="387" mass="42811">MNCEMRDGFDFGASAVSSQVRSLIDGNEGLVPLNFLRLHEYPKSNGQKSLRIPIYTRELDDSPAHSLPGKNERPVEYYEKFGSLSSNSTAGQNPVQLIPDPDKRSHSSSSATVPRASETKKNSQNTDGKLARISPLRGSFVRTLIEFGGSNPDELTFQSGSVIRVIGRAPVPPTSDRTQTDENGFRSSPDCAERLNAASISTTNVDDGWWEGELITPSTETPASNQTFKRVRGVFPSMLVQLMSQTDGEFWEQIWERAIPVPNNSISNASLDRNHLSDKSPRSKRPVKSTKQNSTTESRDDSSGPRTKSTENHAQSDEDYIQWSAHTVPKGRSSSRMDVPNQLNSNALHTSNAITTTASGAVYHKSQEEEEFYTILLCYAIVTYTHH</sequence>
<dbReference type="SMART" id="SM00326">
    <property type="entry name" value="SH3"/>
    <property type="match status" value="1"/>
</dbReference>
<evidence type="ECO:0000256" key="4">
    <source>
        <dbReference type="ARBA" id="ARBA00023136"/>
    </source>
</evidence>
<dbReference type="PANTHER" id="PTHR14167:SF81">
    <property type="entry name" value="ENDOPHILIN-A"/>
    <property type="match status" value="1"/>
</dbReference>
<feature type="compositionally biased region" description="Polar residues" evidence="6">
    <location>
        <begin position="84"/>
        <end position="95"/>
    </location>
</feature>
<reference evidence="10" key="1">
    <citation type="submission" date="2016-06" db="UniProtKB">
        <authorList>
            <consortium name="WormBaseParasite"/>
        </authorList>
    </citation>
    <scope>IDENTIFICATION</scope>
</reference>
<evidence type="ECO:0000256" key="2">
    <source>
        <dbReference type="ARBA" id="ARBA00022443"/>
    </source>
</evidence>
<proteinExistence type="predicted"/>
<dbReference type="InterPro" id="IPR036028">
    <property type="entry name" value="SH3-like_dom_sf"/>
</dbReference>